<gene>
    <name evidence="3" type="ORF">E0F88_33415</name>
</gene>
<dbReference type="OrthoDB" id="597510at2"/>
<reference evidence="3 4" key="1">
    <citation type="submission" date="2019-03" db="EMBL/GenBank/DDBJ databases">
        <title>Dyadobacter AR-3-6 sp. nov., isolated from arctic soil.</title>
        <authorList>
            <person name="Chaudhary D.K."/>
        </authorList>
    </citation>
    <scope>NUCLEOTIDE SEQUENCE [LARGE SCALE GENOMIC DNA]</scope>
    <source>
        <strain evidence="3 4">AR-3-6</strain>
    </source>
</reference>
<proteinExistence type="inferred from homology"/>
<accession>A0A4R5D7L3</accession>
<sequence>MTGDCHVRFCERLGLKCPCLLDRLDLSSLKSVRSFADRIKQRLRNIKIDVLVLNAGIRAANNQVSSQEGFELTFATNHLSHYLLARLFEPNLTEGGRIIITTSDAHDPAVIPFGPKTLNIESSGIQPSIVQKK</sequence>
<evidence type="ECO:0000313" key="4">
    <source>
        <dbReference type="Proteomes" id="UP000294850"/>
    </source>
</evidence>
<dbReference type="Proteomes" id="UP000294850">
    <property type="component" value="Unassembled WGS sequence"/>
</dbReference>
<name>A0A4R5D7L3_9BACT</name>
<dbReference type="GO" id="GO:0016491">
    <property type="term" value="F:oxidoreductase activity"/>
    <property type="evidence" value="ECO:0007669"/>
    <property type="project" value="UniProtKB-KW"/>
</dbReference>
<comment type="caution">
    <text evidence="3">The sequence shown here is derived from an EMBL/GenBank/DDBJ whole genome shotgun (WGS) entry which is preliminary data.</text>
</comment>
<dbReference type="AlphaFoldDB" id="A0A4R5D7L3"/>
<dbReference type="Pfam" id="PF00106">
    <property type="entry name" value="adh_short"/>
    <property type="match status" value="1"/>
</dbReference>
<dbReference type="EMBL" id="SMFL01000034">
    <property type="protein sequence ID" value="TDE07880.1"/>
    <property type="molecule type" value="Genomic_DNA"/>
</dbReference>
<keyword evidence="4" id="KW-1185">Reference proteome</keyword>
<evidence type="ECO:0000256" key="1">
    <source>
        <dbReference type="ARBA" id="ARBA00006484"/>
    </source>
</evidence>
<dbReference type="PANTHER" id="PTHR24320:SF152">
    <property type="entry name" value="SHORT-CHAIN DEHYDROGENASE_REDUCTASE FAMILY PROTEIN"/>
    <property type="match status" value="1"/>
</dbReference>
<evidence type="ECO:0000313" key="3">
    <source>
        <dbReference type="EMBL" id="TDE07880.1"/>
    </source>
</evidence>
<keyword evidence="2" id="KW-0560">Oxidoreductase</keyword>
<dbReference type="InterPro" id="IPR002347">
    <property type="entry name" value="SDR_fam"/>
</dbReference>
<organism evidence="3 4">
    <name type="scientific">Dyadobacter psychrotolerans</name>
    <dbReference type="NCBI Taxonomy" id="2541721"/>
    <lineage>
        <taxon>Bacteria</taxon>
        <taxon>Pseudomonadati</taxon>
        <taxon>Bacteroidota</taxon>
        <taxon>Cytophagia</taxon>
        <taxon>Cytophagales</taxon>
        <taxon>Spirosomataceae</taxon>
        <taxon>Dyadobacter</taxon>
    </lineage>
</organism>
<comment type="similarity">
    <text evidence="1">Belongs to the short-chain dehydrogenases/reductases (SDR) family.</text>
</comment>
<dbReference type="PANTHER" id="PTHR24320">
    <property type="entry name" value="RETINOL DEHYDROGENASE"/>
    <property type="match status" value="1"/>
</dbReference>
<dbReference type="Gene3D" id="3.40.50.720">
    <property type="entry name" value="NAD(P)-binding Rossmann-like Domain"/>
    <property type="match status" value="1"/>
</dbReference>
<dbReference type="InterPro" id="IPR036291">
    <property type="entry name" value="NAD(P)-bd_dom_sf"/>
</dbReference>
<evidence type="ECO:0000256" key="2">
    <source>
        <dbReference type="ARBA" id="ARBA00023002"/>
    </source>
</evidence>
<protein>
    <submittedName>
        <fullName evidence="3">SDR family NAD(P)-dependent oxidoreductase</fullName>
    </submittedName>
</protein>
<dbReference type="SUPFAM" id="SSF51735">
    <property type="entry name" value="NAD(P)-binding Rossmann-fold domains"/>
    <property type="match status" value="1"/>
</dbReference>